<evidence type="ECO:0000313" key="2">
    <source>
        <dbReference type="EMBL" id="KAK3221698.1"/>
    </source>
</evidence>
<reference evidence="2" key="1">
    <citation type="journal article" date="2023" name="Plant J.">
        <title>Genome sequences and population genomics provide insights into the demographic history, inbreeding, and mutation load of two 'living fossil' tree species of Dipteronia.</title>
        <authorList>
            <person name="Feng Y."/>
            <person name="Comes H.P."/>
            <person name="Chen J."/>
            <person name="Zhu S."/>
            <person name="Lu R."/>
            <person name="Zhang X."/>
            <person name="Li P."/>
            <person name="Qiu J."/>
            <person name="Olsen K.M."/>
            <person name="Qiu Y."/>
        </authorList>
    </citation>
    <scope>NUCLEOTIDE SEQUENCE</scope>
    <source>
        <strain evidence="2">NBL</strain>
    </source>
</reference>
<gene>
    <name evidence="2" type="ORF">Dsin_008723</name>
</gene>
<organism evidence="2 3">
    <name type="scientific">Dipteronia sinensis</name>
    <dbReference type="NCBI Taxonomy" id="43782"/>
    <lineage>
        <taxon>Eukaryota</taxon>
        <taxon>Viridiplantae</taxon>
        <taxon>Streptophyta</taxon>
        <taxon>Embryophyta</taxon>
        <taxon>Tracheophyta</taxon>
        <taxon>Spermatophyta</taxon>
        <taxon>Magnoliopsida</taxon>
        <taxon>eudicotyledons</taxon>
        <taxon>Gunneridae</taxon>
        <taxon>Pentapetalae</taxon>
        <taxon>rosids</taxon>
        <taxon>malvids</taxon>
        <taxon>Sapindales</taxon>
        <taxon>Sapindaceae</taxon>
        <taxon>Hippocastanoideae</taxon>
        <taxon>Acereae</taxon>
        <taxon>Dipteronia</taxon>
    </lineage>
</organism>
<accession>A0AAE0AP88</accession>
<evidence type="ECO:0000313" key="3">
    <source>
        <dbReference type="Proteomes" id="UP001281410"/>
    </source>
</evidence>
<feature type="coiled-coil region" evidence="1">
    <location>
        <begin position="137"/>
        <end position="301"/>
    </location>
</feature>
<sequence>MKDKANQWLLALPIGLLTIWEAVETKFFSKYYPSWKTQEIQGKIATYAEDDGEAFHETWDRYKLLLAPCPHYLYFFVLQVQYFYDGLSDLKKETVDNACGGAMSKKTIEEVHAIYEMLGQSSQRRSGRSSACEDKANSDLTMQVANLSKEVKNLKANLRKQGPVMNEVQAMCPSLEESLEKAATQLGQLAENYQRKDNEKFSIQVEQVNALTIFQSSESKQQEVLELEESSKRVDEYLDELSLILDEDFGEDRLGKKETRVEVAQENKELISQNMDLKIKINSLEKERDSSLKEIKELKDDFAQSVRLMQAEIEAKDEALEIMKTRELDHLAELAKAKQELKAKKKEVIPLPKEDKLDLSQGISSAMVEGKISKDQGIFGLKATIFKICDQNLREGSRRTY</sequence>
<proteinExistence type="predicted"/>
<keyword evidence="3" id="KW-1185">Reference proteome</keyword>
<dbReference type="Proteomes" id="UP001281410">
    <property type="component" value="Unassembled WGS sequence"/>
</dbReference>
<keyword evidence="1" id="KW-0175">Coiled coil</keyword>
<name>A0AAE0AP88_9ROSI</name>
<comment type="caution">
    <text evidence="2">The sequence shown here is derived from an EMBL/GenBank/DDBJ whole genome shotgun (WGS) entry which is preliminary data.</text>
</comment>
<dbReference type="EMBL" id="JANJYJ010000003">
    <property type="protein sequence ID" value="KAK3221698.1"/>
    <property type="molecule type" value="Genomic_DNA"/>
</dbReference>
<evidence type="ECO:0000256" key="1">
    <source>
        <dbReference type="SAM" id="Coils"/>
    </source>
</evidence>
<dbReference type="AlphaFoldDB" id="A0AAE0AP88"/>
<protein>
    <submittedName>
        <fullName evidence="2">Uncharacterized protein</fullName>
    </submittedName>
</protein>